<dbReference type="PANTHER" id="PTHR45938">
    <property type="entry name" value="ACP24A4-RELATED"/>
    <property type="match status" value="1"/>
</dbReference>
<name>A0A3P7EDG1_SCHSO</name>
<dbReference type="OrthoDB" id="4473401at2759"/>
<accession>A0A3P7EDG1</accession>
<comment type="subcellular location">
    <subcellularLocation>
        <location evidence="1">Secreted</location>
    </subcellularLocation>
</comment>
<organism evidence="6 7">
    <name type="scientific">Schistocephalus solidus</name>
    <name type="common">Tapeworm</name>
    <dbReference type="NCBI Taxonomy" id="70667"/>
    <lineage>
        <taxon>Eukaryota</taxon>
        <taxon>Metazoa</taxon>
        <taxon>Spiralia</taxon>
        <taxon>Lophotrochozoa</taxon>
        <taxon>Platyhelminthes</taxon>
        <taxon>Cestoda</taxon>
        <taxon>Eucestoda</taxon>
        <taxon>Diphyllobothriidea</taxon>
        <taxon>Diphyllobothriidae</taxon>
        <taxon>Schistocephalus</taxon>
    </lineage>
</organism>
<dbReference type="PRINTS" id="PR00759">
    <property type="entry name" value="BASICPTASE"/>
</dbReference>
<dbReference type="Pfam" id="PF00014">
    <property type="entry name" value="Kunitz_BPTI"/>
    <property type="match status" value="1"/>
</dbReference>
<dbReference type="GO" id="GO:0050431">
    <property type="term" value="F:transforming growth factor beta binding"/>
    <property type="evidence" value="ECO:0007669"/>
    <property type="project" value="TreeGrafter"/>
</dbReference>
<dbReference type="GO" id="GO:0048019">
    <property type="term" value="F:receptor antagonist activity"/>
    <property type="evidence" value="ECO:0007669"/>
    <property type="project" value="TreeGrafter"/>
</dbReference>
<sequence length="148" mass="16678">MTGPCDKVLRRYGFFAPMRQCLPFTYSGCEGNANNFLSKEACETKCNGNLPVRTAACQVRCMCKNASQCIIRTLWFHCIQTKCNGNLPDRTAACQVRCMCKNASQCIIRTLWFHCIQKTGWDGDVGPKLCLRLCAVFACKTRFSGFNF</sequence>
<evidence type="ECO:0000256" key="3">
    <source>
        <dbReference type="ARBA" id="ARBA00022729"/>
    </source>
</evidence>
<evidence type="ECO:0000256" key="1">
    <source>
        <dbReference type="ARBA" id="ARBA00004613"/>
    </source>
</evidence>
<keyword evidence="4" id="KW-1015">Disulfide bond</keyword>
<dbReference type="Gene3D" id="4.10.410.10">
    <property type="entry name" value="Pancreatic trypsin inhibitor Kunitz domain"/>
    <property type="match status" value="1"/>
</dbReference>
<dbReference type="InterPro" id="IPR002223">
    <property type="entry name" value="Kunitz_BPTI"/>
</dbReference>
<proteinExistence type="predicted"/>
<dbReference type="STRING" id="70667.A0A3P7EDG1"/>
<dbReference type="AlphaFoldDB" id="A0A3P7EDG1"/>
<keyword evidence="3" id="KW-0732">Signal</keyword>
<dbReference type="SMART" id="SM00131">
    <property type="entry name" value="KU"/>
    <property type="match status" value="1"/>
</dbReference>
<dbReference type="InterPro" id="IPR020901">
    <property type="entry name" value="Prtase_inh_Kunz-CS"/>
</dbReference>
<reference evidence="6 7" key="1">
    <citation type="submission" date="2018-11" db="EMBL/GenBank/DDBJ databases">
        <authorList>
            <consortium name="Pathogen Informatics"/>
        </authorList>
    </citation>
    <scope>NUCLEOTIDE SEQUENCE [LARGE SCALE GENOMIC DNA]</scope>
    <source>
        <strain evidence="6 7">NST_G2</strain>
    </source>
</reference>
<evidence type="ECO:0000256" key="4">
    <source>
        <dbReference type="ARBA" id="ARBA00023157"/>
    </source>
</evidence>
<protein>
    <recommendedName>
        <fullName evidence="5">BPTI/Kunitz inhibitor domain-containing protein</fullName>
    </recommendedName>
</protein>
<evidence type="ECO:0000259" key="5">
    <source>
        <dbReference type="PROSITE" id="PS50279"/>
    </source>
</evidence>
<evidence type="ECO:0000313" key="7">
    <source>
        <dbReference type="Proteomes" id="UP000275846"/>
    </source>
</evidence>
<dbReference type="GO" id="GO:0004867">
    <property type="term" value="F:serine-type endopeptidase inhibitor activity"/>
    <property type="evidence" value="ECO:0007669"/>
    <property type="project" value="InterPro"/>
</dbReference>
<dbReference type="PANTHER" id="PTHR45938:SF11">
    <property type="entry name" value="WAP, KAZAL, IMMUNOGLOBULIN, KUNITZ AND NTR DOMAIN-CONTAINING PROTEIN 2-LIKE"/>
    <property type="match status" value="1"/>
</dbReference>
<gene>
    <name evidence="6" type="ORF">SSLN_LOCUS10646</name>
</gene>
<dbReference type="PROSITE" id="PS50279">
    <property type="entry name" value="BPTI_KUNITZ_2"/>
    <property type="match status" value="1"/>
</dbReference>
<feature type="domain" description="BPTI/Kunitz inhibitor" evidence="5">
    <location>
        <begin position="1"/>
        <end position="46"/>
    </location>
</feature>
<dbReference type="CDD" id="cd00109">
    <property type="entry name" value="Kunitz-type"/>
    <property type="match status" value="1"/>
</dbReference>
<evidence type="ECO:0000256" key="2">
    <source>
        <dbReference type="ARBA" id="ARBA00022525"/>
    </source>
</evidence>
<keyword evidence="7" id="KW-1185">Reference proteome</keyword>
<dbReference type="Proteomes" id="UP000275846">
    <property type="component" value="Unassembled WGS sequence"/>
</dbReference>
<dbReference type="GO" id="GO:0005615">
    <property type="term" value="C:extracellular space"/>
    <property type="evidence" value="ECO:0007669"/>
    <property type="project" value="TreeGrafter"/>
</dbReference>
<evidence type="ECO:0000313" key="6">
    <source>
        <dbReference type="EMBL" id="VDL97031.1"/>
    </source>
</evidence>
<keyword evidence="2" id="KW-0964">Secreted</keyword>
<dbReference type="InterPro" id="IPR036880">
    <property type="entry name" value="Kunitz_BPTI_sf"/>
</dbReference>
<dbReference type="PROSITE" id="PS00280">
    <property type="entry name" value="BPTI_KUNITZ_1"/>
    <property type="match status" value="1"/>
</dbReference>
<dbReference type="EMBL" id="UYSU01036003">
    <property type="protein sequence ID" value="VDL97031.1"/>
    <property type="molecule type" value="Genomic_DNA"/>
</dbReference>
<dbReference type="SUPFAM" id="SSF57362">
    <property type="entry name" value="BPTI-like"/>
    <property type="match status" value="1"/>
</dbReference>